<evidence type="ECO:0000313" key="2">
    <source>
        <dbReference type="EMBL" id="KAH3845710.1"/>
    </source>
</evidence>
<evidence type="ECO:0000256" key="1">
    <source>
        <dbReference type="SAM" id="MobiDB-lite"/>
    </source>
</evidence>
<keyword evidence="3" id="KW-1185">Reference proteome</keyword>
<sequence length="66" mass="7441">MCGTIGCKQNVASECHLFANSVAERSKHGRGSPTTKPPTHGQENSSVGQTFSWRLKYFWKHLQETY</sequence>
<evidence type="ECO:0000313" key="3">
    <source>
        <dbReference type="Proteomes" id="UP000828390"/>
    </source>
</evidence>
<gene>
    <name evidence="2" type="ORF">DPMN_087993</name>
</gene>
<reference evidence="2" key="1">
    <citation type="journal article" date="2019" name="bioRxiv">
        <title>The Genome of the Zebra Mussel, Dreissena polymorpha: A Resource for Invasive Species Research.</title>
        <authorList>
            <person name="McCartney M.A."/>
            <person name="Auch B."/>
            <person name="Kono T."/>
            <person name="Mallez S."/>
            <person name="Zhang Y."/>
            <person name="Obille A."/>
            <person name="Becker A."/>
            <person name="Abrahante J.E."/>
            <person name="Garbe J."/>
            <person name="Badalamenti J.P."/>
            <person name="Herman A."/>
            <person name="Mangelson H."/>
            <person name="Liachko I."/>
            <person name="Sullivan S."/>
            <person name="Sone E.D."/>
            <person name="Koren S."/>
            <person name="Silverstein K.A.T."/>
            <person name="Beckman K.B."/>
            <person name="Gohl D.M."/>
        </authorList>
    </citation>
    <scope>NUCLEOTIDE SEQUENCE</scope>
    <source>
        <strain evidence="2">Duluth1</strain>
        <tissue evidence="2">Whole animal</tissue>
    </source>
</reference>
<name>A0A9D4KTT7_DREPO</name>
<feature type="region of interest" description="Disordered" evidence="1">
    <location>
        <begin position="24"/>
        <end position="47"/>
    </location>
</feature>
<proteinExistence type="predicted"/>
<dbReference type="EMBL" id="JAIWYP010000003">
    <property type="protein sequence ID" value="KAH3845710.1"/>
    <property type="molecule type" value="Genomic_DNA"/>
</dbReference>
<organism evidence="2 3">
    <name type="scientific">Dreissena polymorpha</name>
    <name type="common">Zebra mussel</name>
    <name type="synonym">Mytilus polymorpha</name>
    <dbReference type="NCBI Taxonomy" id="45954"/>
    <lineage>
        <taxon>Eukaryota</taxon>
        <taxon>Metazoa</taxon>
        <taxon>Spiralia</taxon>
        <taxon>Lophotrochozoa</taxon>
        <taxon>Mollusca</taxon>
        <taxon>Bivalvia</taxon>
        <taxon>Autobranchia</taxon>
        <taxon>Heteroconchia</taxon>
        <taxon>Euheterodonta</taxon>
        <taxon>Imparidentia</taxon>
        <taxon>Neoheterodontei</taxon>
        <taxon>Myida</taxon>
        <taxon>Dreissenoidea</taxon>
        <taxon>Dreissenidae</taxon>
        <taxon>Dreissena</taxon>
    </lineage>
</organism>
<reference evidence="2" key="2">
    <citation type="submission" date="2020-11" db="EMBL/GenBank/DDBJ databases">
        <authorList>
            <person name="McCartney M.A."/>
            <person name="Auch B."/>
            <person name="Kono T."/>
            <person name="Mallez S."/>
            <person name="Becker A."/>
            <person name="Gohl D.M."/>
            <person name="Silverstein K.A.T."/>
            <person name="Koren S."/>
            <person name="Bechman K.B."/>
            <person name="Herman A."/>
            <person name="Abrahante J.E."/>
            <person name="Garbe J."/>
        </authorList>
    </citation>
    <scope>NUCLEOTIDE SEQUENCE</scope>
    <source>
        <strain evidence="2">Duluth1</strain>
        <tissue evidence="2">Whole animal</tissue>
    </source>
</reference>
<dbReference type="AlphaFoldDB" id="A0A9D4KTT7"/>
<comment type="caution">
    <text evidence="2">The sequence shown here is derived from an EMBL/GenBank/DDBJ whole genome shotgun (WGS) entry which is preliminary data.</text>
</comment>
<dbReference type="Proteomes" id="UP000828390">
    <property type="component" value="Unassembled WGS sequence"/>
</dbReference>
<protein>
    <submittedName>
        <fullName evidence="2">Uncharacterized protein</fullName>
    </submittedName>
</protein>
<accession>A0A9D4KTT7</accession>